<reference evidence="2 3" key="1">
    <citation type="submission" date="2024-06" db="EMBL/GenBank/DDBJ databases">
        <title>The Natural Products Discovery Center: Release of the First 8490 Sequenced Strains for Exploring Actinobacteria Biosynthetic Diversity.</title>
        <authorList>
            <person name="Kalkreuter E."/>
            <person name="Kautsar S.A."/>
            <person name="Yang D."/>
            <person name="Bader C.D."/>
            <person name="Teijaro C.N."/>
            <person name="Fluegel L."/>
            <person name="Davis C.M."/>
            <person name="Simpson J.R."/>
            <person name="Lauterbach L."/>
            <person name="Steele A.D."/>
            <person name="Gui C."/>
            <person name="Meng S."/>
            <person name="Li G."/>
            <person name="Viehrig K."/>
            <person name="Ye F."/>
            <person name="Su P."/>
            <person name="Kiefer A.F."/>
            <person name="Nichols A."/>
            <person name="Cepeda A.J."/>
            <person name="Yan W."/>
            <person name="Fan B."/>
            <person name="Jiang Y."/>
            <person name="Adhikari A."/>
            <person name="Zheng C.-J."/>
            <person name="Schuster L."/>
            <person name="Cowan T.M."/>
            <person name="Smanski M.J."/>
            <person name="Chevrette M.G."/>
            <person name="De Carvalho L.P.S."/>
            <person name="Shen B."/>
        </authorList>
    </citation>
    <scope>NUCLEOTIDE SEQUENCE [LARGE SCALE GENOMIC DNA]</scope>
    <source>
        <strain evidence="2 3">NPDC049574</strain>
    </source>
</reference>
<comment type="caution">
    <text evidence="2">The sequence shown here is derived from an EMBL/GenBank/DDBJ whole genome shotgun (WGS) entry which is preliminary data.</text>
</comment>
<gene>
    <name evidence="2" type="ORF">AB0K40_09685</name>
</gene>
<dbReference type="EMBL" id="JBFARM010000003">
    <property type="protein sequence ID" value="MEV4285763.1"/>
    <property type="molecule type" value="Genomic_DNA"/>
</dbReference>
<dbReference type="Gene3D" id="3.40.710.10">
    <property type="entry name" value="DD-peptidase/beta-lactamase superfamily"/>
    <property type="match status" value="1"/>
</dbReference>
<name>A0ABV3GZP4_9ACTN</name>
<keyword evidence="2" id="KW-0378">Hydrolase</keyword>
<organism evidence="2 3">
    <name type="scientific">Nonomuraea bangladeshensis</name>
    <dbReference type="NCBI Taxonomy" id="404385"/>
    <lineage>
        <taxon>Bacteria</taxon>
        <taxon>Bacillati</taxon>
        <taxon>Actinomycetota</taxon>
        <taxon>Actinomycetes</taxon>
        <taxon>Streptosporangiales</taxon>
        <taxon>Streptosporangiaceae</taxon>
        <taxon>Nonomuraea</taxon>
    </lineage>
</organism>
<dbReference type="InterPro" id="IPR012338">
    <property type="entry name" value="Beta-lactam/transpept-like"/>
</dbReference>
<evidence type="ECO:0000313" key="2">
    <source>
        <dbReference type="EMBL" id="MEV4285763.1"/>
    </source>
</evidence>
<protein>
    <submittedName>
        <fullName evidence="2">Serine hydrolase domain-containing protein</fullName>
        <ecNumber evidence="2">3.1.1.103</ecNumber>
    </submittedName>
</protein>
<feature type="domain" description="Beta-lactamase-related" evidence="1">
    <location>
        <begin position="65"/>
        <end position="400"/>
    </location>
</feature>
<keyword evidence="3" id="KW-1185">Reference proteome</keyword>
<dbReference type="InterPro" id="IPR050491">
    <property type="entry name" value="AmpC-like"/>
</dbReference>
<evidence type="ECO:0000313" key="3">
    <source>
        <dbReference type="Proteomes" id="UP001552427"/>
    </source>
</evidence>
<dbReference type="RefSeq" id="WP_364446857.1">
    <property type="nucleotide sequence ID" value="NZ_JBFARM010000003.1"/>
</dbReference>
<dbReference type="PANTHER" id="PTHR46825">
    <property type="entry name" value="D-ALANYL-D-ALANINE-CARBOXYPEPTIDASE/ENDOPEPTIDASE AMPH"/>
    <property type="match status" value="1"/>
</dbReference>
<dbReference type="GO" id="GO:0016787">
    <property type="term" value="F:hydrolase activity"/>
    <property type="evidence" value="ECO:0007669"/>
    <property type="project" value="UniProtKB-KW"/>
</dbReference>
<sequence length="429" mass="45756">MDDERTNGVKMQLMAWAGAAVLGVGAGTVTAVPASGQTAVVPTGATGSAAGVDPARLKSALDDVHRAGMPGLFAEVRADGQVWRGASGVADLKTGRPVAPGMLHRVGSLAKTFVAAAVLQQVEKGRVELDAPIGRYLPRLVPGERGKKITVRMLLNHTSGISEYLGLAFPSLQKFPSLPDMSPKSLDDNRFRRFTPRELIEMGLKAPAVGTPGASPGVYANTNYLILGELLEKVTGTTAENYITRNVIERAGLRHTVFPTGPRIKGPHSRMYEAFFGLIDPPRDYSVYDMSWTGVGASLVSTVEDLNRFFGELLAGRIVKPSSLAQMQRTGPVISQSGQKISYGLGLHVLEIPGCGTFWGNDGTVWGAQTETWIRADGRRGISVAMNLVRWNKMDSSGTPQRHPIDDALSALKRQALCGDADAPAENAS</sequence>
<dbReference type="Proteomes" id="UP001552427">
    <property type="component" value="Unassembled WGS sequence"/>
</dbReference>
<evidence type="ECO:0000259" key="1">
    <source>
        <dbReference type="Pfam" id="PF00144"/>
    </source>
</evidence>
<dbReference type="PANTHER" id="PTHR46825:SF7">
    <property type="entry name" value="D-ALANYL-D-ALANINE CARBOXYPEPTIDASE"/>
    <property type="match status" value="1"/>
</dbReference>
<proteinExistence type="predicted"/>
<accession>A0ABV3GZP4</accession>
<dbReference type="Pfam" id="PF00144">
    <property type="entry name" value="Beta-lactamase"/>
    <property type="match status" value="1"/>
</dbReference>
<dbReference type="EC" id="3.1.1.103" evidence="2"/>
<dbReference type="SUPFAM" id="SSF56601">
    <property type="entry name" value="beta-lactamase/transpeptidase-like"/>
    <property type="match status" value="1"/>
</dbReference>
<dbReference type="InterPro" id="IPR001466">
    <property type="entry name" value="Beta-lactam-related"/>
</dbReference>